<dbReference type="Pfam" id="PF00005">
    <property type="entry name" value="ABC_tran"/>
    <property type="match status" value="1"/>
</dbReference>
<dbReference type="Gene3D" id="3.40.50.300">
    <property type="entry name" value="P-loop containing nucleotide triphosphate hydrolases"/>
    <property type="match status" value="1"/>
</dbReference>
<dbReference type="InterPro" id="IPR017871">
    <property type="entry name" value="ABC_transporter-like_CS"/>
</dbReference>
<dbReference type="GO" id="GO:0016887">
    <property type="term" value="F:ATP hydrolysis activity"/>
    <property type="evidence" value="ECO:0007669"/>
    <property type="project" value="InterPro"/>
</dbReference>
<evidence type="ECO:0000256" key="2">
    <source>
        <dbReference type="ARBA" id="ARBA00022840"/>
    </source>
</evidence>
<dbReference type="InterPro" id="IPR050334">
    <property type="entry name" value="Molybdenum_import_ModC"/>
</dbReference>
<dbReference type="PROSITE" id="PS50893">
    <property type="entry name" value="ABC_TRANSPORTER_2"/>
    <property type="match status" value="1"/>
</dbReference>
<dbReference type="InterPro" id="IPR027417">
    <property type="entry name" value="P-loop_NTPase"/>
</dbReference>
<evidence type="ECO:0000313" key="5">
    <source>
        <dbReference type="Proteomes" id="UP000317730"/>
    </source>
</evidence>
<dbReference type="InterPro" id="IPR003593">
    <property type="entry name" value="AAA+_ATPase"/>
</dbReference>
<dbReference type="SUPFAM" id="SSF52540">
    <property type="entry name" value="P-loop containing nucleoside triphosphate hydrolases"/>
    <property type="match status" value="1"/>
</dbReference>
<accession>A0A4Y3TUM0</accession>
<dbReference type="PROSITE" id="PS00211">
    <property type="entry name" value="ABC_TRANSPORTER_1"/>
    <property type="match status" value="1"/>
</dbReference>
<name>A0A4Y3TUM0_9PROT</name>
<protein>
    <recommendedName>
        <fullName evidence="3">ABC transporter domain-containing protein</fullName>
    </recommendedName>
</protein>
<keyword evidence="1" id="KW-0547">Nucleotide-binding</keyword>
<dbReference type="EMBL" id="BJMV01000010">
    <property type="protein sequence ID" value="GEB86136.1"/>
    <property type="molecule type" value="Genomic_DNA"/>
</dbReference>
<proteinExistence type="predicted"/>
<dbReference type="AlphaFoldDB" id="A0A4Y3TUM0"/>
<reference evidence="4 5" key="1">
    <citation type="submission" date="2019-06" db="EMBL/GenBank/DDBJ databases">
        <title>Whole genome shotgun sequence of Acetobacter peroxydans NBRC 13755.</title>
        <authorList>
            <person name="Hosoyama A."/>
            <person name="Uohara A."/>
            <person name="Ohji S."/>
            <person name="Ichikawa N."/>
        </authorList>
    </citation>
    <scope>NUCLEOTIDE SEQUENCE [LARGE SCALE GENOMIC DNA]</scope>
    <source>
        <strain evidence="4 5">NBRC 13755</strain>
    </source>
</reference>
<comment type="caution">
    <text evidence="4">The sequence shown here is derived from an EMBL/GenBank/DDBJ whole genome shotgun (WGS) entry which is preliminary data.</text>
</comment>
<keyword evidence="5" id="KW-1185">Reference proteome</keyword>
<keyword evidence="2" id="KW-0067">ATP-binding</keyword>
<dbReference type="SMART" id="SM00382">
    <property type="entry name" value="AAA"/>
    <property type="match status" value="1"/>
</dbReference>
<dbReference type="RefSeq" id="WP_198911740.1">
    <property type="nucleotide sequence ID" value="NZ_BAPL01000012.1"/>
</dbReference>
<dbReference type="Proteomes" id="UP000317730">
    <property type="component" value="Unassembled WGS sequence"/>
</dbReference>
<evidence type="ECO:0000256" key="1">
    <source>
        <dbReference type="ARBA" id="ARBA00022741"/>
    </source>
</evidence>
<feature type="domain" description="ABC transporter" evidence="3">
    <location>
        <begin position="5"/>
        <end position="217"/>
    </location>
</feature>
<sequence>MVPSHVMPDIAFRFAGRVGALDLALSLETDSAGIIGIKGPSGCGKTSLLRAIAGLHRFAQGYCRVGETVWQDETCFVPPWQRAIGYVPQDGGLFAHLSVRKNLLFGARSPQCRGGVTWDEVVTALNLHPLLRRRVHALSGGERQRVAIGRALLTQPALLLMDEPLSALDRPTKTELIARIKLFLEEKKIATLHVSHDEEETEMLCSTVVSWPALCGTG</sequence>
<gene>
    <name evidence="4" type="ORF">APE01nite_19330</name>
</gene>
<dbReference type="PANTHER" id="PTHR43514:SF10">
    <property type="entry name" value="MOLYBDENUM IMPORT ATP-BINDING PROTEIN MODC 2"/>
    <property type="match status" value="1"/>
</dbReference>
<organism evidence="4 5">
    <name type="scientific">Acetobacter peroxydans</name>
    <dbReference type="NCBI Taxonomy" id="104098"/>
    <lineage>
        <taxon>Bacteria</taxon>
        <taxon>Pseudomonadati</taxon>
        <taxon>Pseudomonadota</taxon>
        <taxon>Alphaproteobacteria</taxon>
        <taxon>Acetobacterales</taxon>
        <taxon>Acetobacteraceae</taxon>
        <taxon>Acetobacter</taxon>
    </lineage>
</organism>
<dbReference type="InterPro" id="IPR003439">
    <property type="entry name" value="ABC_transporter-like_ATP-bd"/>
</dbReference>
<dbReference type="GO" id="GO:0005524">
    <property type="term" value="F:ATP binding"/>
    <property type="evidence" value="ECO:0007669"/>
    <property type="project" value="UniProtKB-KW"/>
</dbReference>
<dbReference type="PANTHER" id="PTHR43514">
    <property type="entry name" value="ABC TRANSPORTER I FAMILY MEMBER 10"/>
    <property type="match status" value="1"/>
</dbReference>
<evidence type="ECO:0000313" key="4">
    <source>
        <dbReference type="EMBL" id="GEB86136.1"/>
    </source>
</evidence>
<evidence type="ECO:0000259" key="3">
    <source>
        <dbReference type="PROSITE" id="PS50893"/>
    </source>
</evidence>